<keyword evidence="5 7" id="KW-0687">Ribonucleoprotein</keyword>
<accession>K2FVR3</accession>
<dbReference type="GO" id="GO:0003735">
    <property type="term" value="F:structural constituent of ribosome"/>
    <property type="evidence" value="ECO:0007669"/>
    <property type="project" value="InterPro"/>
</dbReference>
<keyword evidence="2 7" id="KW-0699">rRNA-binding</keyword>
<comment type="similarity">
    <text evidence="1 7">Belongs to the universal ribosomal protein uL18 family.</text>
</comment>
<dbReference type="SUPFAM" id="SSF53137">
    <property type="entry name" value="Translational machinery components"/>
    <property type="match status" value="1"/>
</dbReference>
<dbReference type="InterPro" id="IPR005484">
    <property type="entry name" value="Ribosomal_uL18_bac/plant/anim"/>
</dbReference>
<comment type="caution">
    <text evidence="8">The sequence shown here is derived from an EMBL/GenBank/DDBJ whole genome shotgun (WGS) entry which is preliminary data.</text>
</comment>
<evidence type="ECO:0000256" key="6">
    <source>
        <dbReference type="ARBA" id="ARBA00035197"/>
    </source>
</evidence>
<evidence type="ECO:0000313" key="8">
    <source>
        <dbReference type="EMBL" id="EKE25947.1"/>
    </source>
</evidence>
<keyword evidence="4 7" id="KW-0689">Ribosomal protein</keyword>
<comment type="function">
    <text evidence="7">This is one of the proteins that bind and probably mediate the attachment of the 5S RNA into the large ribosomal subunit, where it forms part of the central protuberance.</text>
</comment>
<evidence type="ECO:0000256" key="4">
    <source>
        <dbReference type="ARBA" id="ARBA00022980"/>
    </source>
</evidence>
<sequence length="113" mass="12922">MLEKVSKRIRRHTRIRAKISGSAIKPRLAVYRSNTAIYAQFIDDISGKTLCSASDLKLKSGTKVEKAAKVWEEIGKKAQALWITTCVFDRGWFMYIWRVKALADEARKTGLQF</sequence>
<dbReference type="Gene3D" id="3.30.420.100">
    <property type="match status" value="1"/>
</dbReference>
<evidence type="ECO:0000256" key="1">
    <source>
        <dbReference type="ARBA" id="ARBA00007116"/>
    </source>
</evidence>
<dbReference type="InterPro" id="IPR057268">
    <property type="entry name" value="Ribosomal_L18"/>
</dbReference>
<dbReference type="CDD" id="cd00432">
    <property type="entry name" value="Ribosomal_L18_L5e"/>
    <property type="match status" value="1"/>
</dbReference>
<dbReference type="PANTHER" id="PTHR12899:SF3">
    <property type="entry name" value="LARGE RIBOSOMAL SUBUNIT PROTEIN UL18M"/>
    <property type="match status" value="1"/>
</dbReference>
<dbReference type="EMBL" id="AMFJ01001003">
    <property type="protein sequence ID" value="EKE25947.1"/>
    <property type="molecule type" value="Genomic_DNA"/>
</dbReference>
<dbReference type="GO" id="GO:0022625">
    <property type="term" value="C:cytosolic large ribosomal subunit"/>
    <property type="evidence" value="ECO:0007669"/>
    <property type="project" value="TreeGrafter"/>
</dbReference>
<name>K2FVR3_9BACT</name>
<protein>
    <recommendedName>
        <fullName evidence="6 7">Large ribosomal subunit protein uL18</fullName>
    </recommendedName>
</protein>
<evidence type="ECO:0000256" key="7">
    <source>
        <dbReference type="HAMAP-Rule" id="MF_01337"/>
    </source>
</evidence>
<keyword evidence="3 7" id="KW-0694">RNA-binding</keyword>
<organism evidence="8">
    <name type="scientific">uncultured bacterium</name>
    <name type="common">gcode 4</name>
    <dbReference type="NCBI Taxonomy" id="1234023"/>
    <lineage>
        <taxon>Bacteria</taxon>
        <taxon>environmental samples</taxon>
    </lineage>
</organism>
<evidence type="ECO:0000256" key="5">
    <source>
        <dbReference type="ARBA" id="ARBA00023274"/>
    </source>
</evidence>
<evidence type="ECO:0000256" key="2">
    <source>
        <dbReference type="ARBA" id="ARBA00022730"/>
    </source>
</evidence>
<dbReference type="AlphaFoldDB" id="K2FVR3"/>
<evidence type="ECO:0000256" key="3">
    <source>
        <dbReference type="ARBA" id="ARBA00022884"/>
    </source>
</evidence>
<dbReference type="PANTHER" id="PTHR12899">
    <property type="entry name" value="39S RIBOSOMAL PROTEIN L18, MITOCHONDRIAL"/>
    <property type="match status" value="1"/>
</dbReference>
<proteinExistence type="inferred from homology"/>
<dbReference type="GO" id="GO:0008097">
    <property type="term" value="F:5S rRNA binding"/>
    <property type="evidence" value="ECO:0007669"/>
    <property type="project" value="TreeGrafter"/>
</dbReference>
<gene>
    <name evidence="7 8" type="primary">rplR</name>
    <name evidence="8" type="ORF">ACD_4C00487G0003</name>
</gene>
<comment type="subunit">
    <text evidence="7">Part of the 50S ribosomal subunit; part of the 5S rRNA/L5/L18/L25 subcomplex. Contacts the 5S and 23S rRNAs.</text>
</comment>
<reference evidence="8" key="1">
    <citation type="journal article" date="2012" name="Science">
        <title>Fermentation, hydrogen, and sulfur metabolism in multiple uncultivated bacterial phyla.</title>
        <authorList>
            <person name="Wrighton K.C."/>
            <person name="Thomas B.C."/>
            <person name="Sharon I."/>
            <person name="Miller C.S."/>
            <person name="Castelle C.J."/>
            <person name="VerBerkmoes N.C."/>
            <person name="Wilkins M.J."/>
            <person name="Hettich R.L."/>
            <person name="Lipton M.S."/>
            <person name="Williams K.H."/>
            <person name="Long P.E."/>
            <person name="Banfield J.F."/>
        </authorList>
    </citation>
    <scope>NUCLEOTIDE SEQUENCE [LARGE SCALE GENOMIC DNA]</scope>
</reference>
<dbReference type="NCBIfam" id="TIGR00060">
    <property type="entry name" value="L18_bact"/>
    <property type="match status" value="1"/>
</dbReference>
<dbReference type="GO" id="GO:0006412">
    <property type="term" value="P:translation"/>
    <property type="evidence" value="ECO:0007669"/>
    <property type="project" value="UniProtKB-UniRule"/>
</dbReference>
<dbReference type="InterPro" id="IPR004389">
    <property type="entry name" value="Ribosomal_uL18_bac-type"/>
</dbReference>
<dbReference type="Pfam" id="PF00861">
    <property type="entry name" value="Ribosomal_L18p"/>
    <property type="match status" value="1"/>
</dbReference>
<dbReference type="HAMAP" id="MF_01337_B">
    <property type="entry name" value="Ribosomal_uL18_B"/>
    <property type="match status" value="1"/>
</dbReference>